<keyword evidence="2 5" id="KW-0812">Transmembrane</keyword>
<feature type="transmembrane region" description="Helical" evidence="5">
    <location>
        <begin position="95"/>
        <end position="113"/>
    </location>
</feature>
<feature type="transmembrane region" description="Helical" evidence="5">
    <location>
        <begin position="307"/>
        <end position="330"/>
    </location>
</feature>
<feature type="transmembrane region" description="Helical" evidence="5">
    <location>
        <begin position="120"/>
        <end position="140"/>
    </location>
</feature>
<comment type="subcellular location">
    <subcellularLocation>
        <location evidence="1">Membrane</location>
        <topology evidence="1">Multi-pass membrane protein</topology>
    </subcellularLocation>
</comment>
<keyword evidence="3 5" id="KW-1133">Transmembrane helix</keyword>
<evidence type="ECO:0000256" key="2">
    <source>
        <dbReference type="ARBA" id="ARBA00022692"/>
    </source>
</evidence>
<accession>A0A853CEJ5</accession>
<feature type="transmembrane region" description="Helical" evidence="5">
    <location>
        <begin position="39"/>
        <end position="58"/>
    </location>
</feature>
<keyword evidence="7" id="KW-0436">Ligase</keyword>
<dbReference type="RefSeq" id="WP_179717254.1">
    <property type="nucleotide sequence ID" value="NZ_JACBZT010000001.1"/>
</dbReference>
<feature type="domain" description="O-antigen ligase-related" evidence="6">
    <location>
        <begin position="187"/>
        <end position="321"/>
    </location>
</feature>
<proteinExistence type="predicted"/>
<comment type="caution">
    <text evidence="7">The sequence shown here is derived from an EMBL/GenBank/DDBJ whole genome shotgun (WGS) entry which is preliminary data.</text>
</comment>
<dbReference type="AlphaFoldDB" id="A0A853CEJ5"/>
<evidence type="ECO:0000313" key="8">
    <source>
        <dbReference type="Proteomes" id="UP000541969"/>
    </source>
</evidence>
<gene>
    <name evidence="7" type="ORF">GGQ55_002542</name>
</gene>
<dbReference type="GO" id="GO:0016874">
    <property type="term" value="F:ligase activity"/>
    <property type="evidence" value="ECO:0007669"/>
    <property type="project" value="UniProtKB-KW"/>
</dbReference>
<feature type="transmembrane region" description="Helical" evidence="5">
    <location>
        <begin position="342"/>
        <end position="357"/>
    </location>
</feature>
<dbReference type="PANTHER" id="PTHR37422">
    <property type="entry name" value="TEICHURONIC ACID BIOSYNTHESIS PROTEIN TUAE"/>
    <property type="match status" value="1"/>
</dbReference>
<evidence type="ECO:0000256" key="1">
    <source>
        <dbReference type="ARBA" id="ARBA00004141"/>
    </source>
</evidence>
<feature type="transmembrane region" description="Helical" evidence="5">
    <location>
        <begin position="225"/>
        <end position="250"/>
    </location>
</feature>
<name>A0A853CEJ5_9ACTN</name>
<feature type="transmembrane region" description="Helical" evidence="5">
    <location>
        <begin position="160"/>
        <end position="176"/>
    </location>
</feature>
<dbReference type="PANTHER" id="PTHR37422:SF23">
    <property type="entry name" value="TEICHURONIC ACID BIOSYNTHESIS PROTEIN TUAE"/>
    <property type="match status" value="1"/>
</dbReference>
<reference evidence="7 8" key="1">
    <citation type="submission" date="2020-07" db="EMBL/GenBank/DDBJ databases">
        <title>Sequencing the genomes of 1000 actinobacteria strains.</title>
        <authorList>
            <person name="Klenk H.-P."/>
        </authorList>
    </citation>
    <scope>NUCLEOTIDE SEQUENCE [LARGE SCALE GENOMIC DNA]</scope>
    <source>
        <strain evidence="7 8">DSM 104001</strain>
    </source>
</reference>
<dbReference type="EMBL" id="JACBZT010000001">
    <property type="protein sequence ID" value="NYJ06264.1"/>
    <property type="molecule type" value="Genomic_DNA"/>
</dbReference>
<feature type="transmembrane region" description="Helical" evidence="5">
    <location>
        <begin position="70"/>
        <end position="89"/>
    </location>
</feature>
<evidence type="ECO:0000256" key="3">
    <source>
        <dbReference type="ARBA" id="ARBA00022989"/>
    </source>
</evidence>
<dbReference type="InterPro" id="IPR051533">
    <property type="entry name" value="WaaL-like"/>
</dbReference>
<sequence length="414" mass="43520">MRPGLLHGPLGRLAVAFLLVASTVGWRRGQYFSGSLDPVVVAKGGLSALALALAFYAAQTAGRRRLGTGSMWVLAVVLGCSVFGALTYGTLLASGLVAVRVAVLALTVFFLLRTATVYEFFAALAIASGTICLVAAVTGLPTLSSGRLSGGIPPLTPNEMALLASIVVLFVAWRVVLGESGWLRAGAALVALGIIWVTGSRTALLMLLVALAVMALHMRRARVGLVTGALVVAAVGSVVVITTGVLGSFIERNGTGTSTLDSRFIAWRAAATWADNVWQLVFGGGLSVKIIQVQGQWWNEQPLDSSWVSALVQTGLLGLLVCVGWGIWVLRGSLRAPHPHRVLFLGVAVFVLGRSLLESGLFDATPAFLMFFAVSLLAEGGSRARLREELRGAAVPPMLRRSRDPLPVVVPRVP</sequence>
<organism evidence="7 8">
    <name type="scientific">Petropleomorpha daqingensis</name>
    <dbReference type="NCBI Taxonomy" id="2026353"/>
    <lineage>
        <taxon>Bacteria</taxon>
        <taxon>Bacillati</taxon>
        <taxon>Actinomycetota</taxon>
        <taxon>Actinomycetes</taxon>
        <taxon>Geodermatophilales</taxon>
        <taxon>Geodermatophilaceae</taxon>
        <taxon>Petropleomorpha</taxon>
    </lineage>
</organism>
<dbReference type="GO" id="GO:0016020">
    <property type="term" value="C:membrane"/>
    <property type="evidence" value="ECO:0007669"/>
    <property type="project" value="UniProtKB-SubCell"/>
</dbReference>
<dbReference type="Proteomes" id="UP000541969">
    <property type="component" value="Unassembled WGS sequence"/>
</dbReference>
<evidence type="ECO:0000256" key="5">
    <source>
        <dbReference type="SAM" id="Phobius"/>
    </source>
</evidence>
<evidence type="ECO:0000313" key="7">
    <source>
        <dbReference type="EMBL" id="NYJ06264.1"/>
    </source>
</evidence>
<protein>
    <submittedName>
        <fullName evidence="7">O-antigen ligase</fullName>
    </submittedName>
</protein>
<dbReference type="Pfam" id="PF04932">
    <property type="entry name" value="Wzy_C"/>
    <property type="match status" value="1"/>
</dbReference>
<evidence type="ECO:0000259" key="6">
    <source>
        <dbReference type="Pfam" id="PF04932"/>
    </source>
</evidence>
<keyword evidence="8" id="KW-1185">Reference proteome</keyword>
<feature type="transmembrane region" description="Helical" evidence="5">
    <location>
        <begin position="203"/>
        <end position="218"/>
    </location>
</feature>
<evidence type="ECO:0000256" key="4">
    <source>
        <dbReference type="ARBA" id="ARBA00023136"/>
    </source>
</evidence>
<keyword evidence="4 5" id="KW-0472">Membrane</keyword>
<dbReference type="InterPro" id="IPR007016">
    <property type="entry name" value="O-antigen_ligase-rel_domated"/>
</dbReference>